<organism evidence="6 7">
    <name type="scientific">Bauldia litoralis</name>
    <dbReference type="NCBI Taxonomy" id="665467"/>
    <lineage>
        <taxon>Bacteria</taxon>
        <taxon>Pseudomonadati</taxon>
        <taxon>Pseudomonadota</taxon>
        <taxon>Alphaproteobacteria</taxon>
        <taxon>Hyphomicrobiales</taxon>
        <taxon>Kaistiaceae</taxon>
        <taxon>Bauldia</taxon>
    </lineage>
</organism>
<dbReference type="GO" id="GO:0003755">
    <property type="term" value="F:peptidyl-prolyl cis-trans isomerase activity"/>
    <property type="evidence" value="ECO:0007669"/>
    <property type="project" value="UniProtKB-KW"/>
</dbReference>
<dbReference type="SUPFAM" id="SSF109998">
    <property type="entry name" value="Triger factor/SurA peptide-binding domain-like"/>
    <property type="match status" value="1"/>
</dbReference>
<feature type="chain" id="PRO_5011602747" evidence="4">
    <location>
        <begin position="36"/>
        <end position="314"/>
    </location>
</feature>
<keyword evidence="7" id="KW-1185">Reference proteome</keyword>
<evidence type="ECO:0000256" key="1">
    <source>
        <dbReference type="ARBA" id="ARBA00022729"/>
    </source>
</evidence>
<keyword evidence="1 4" id="KW-0732">Signal</keyword>
<keyword evidence="2" id="KW-0697">Rotamase</keyword>
<evidence type="ECO:0000256" key="4">
    <source>
        <dbReference type="SAM" id="SignalP"/>
    </source>
</evidence>
<evidence type="ECO:0000256" key="3">
    <source>
        <dbReference type="SAM" id="MobiDB-lite"/>
    </source>
</evidence>
<feature type="region of interest" description="Disordered" evidence="3">
    <location>
        <begin position="235"/>
        <end position="260"/>
    </location>
</feature>
<dbReference type="AlphaFoldDB" id="A0A1G6DGU0"/>
<protein>
    <submittedName>
        <fullName evidence="6">Peptidyl-prolyl cis-trans isomerase SurA</fullName>
    </submittedName>
</protein>
<dbReference type="InterPro" id="IPR015391">
    <property type="entry name" value="SurA_N"/>
</dbReference>
<proteinExistence type="predicted"/>
<dbReference type="STRING" id="665467.SAMN02982931_03373"/>
<evidence type="ECO:0000256" key="2">
    <source>
        <dbReference type="ARBA" id="ARBA00023110"/>
    </source>
</evidence>
<sequence>MEQTGMKRMRYLLSLTSAALMAVAMLAMPAVDAIAASSIRIKVDDQPITSYDITQRTTLLKLTGGGGEKAAIEELINETIQFIEAAKIGVRVPESRVDFAIQDIATRTKMSPDKLKKELAGQGVNIETLRRRIKAQMTWQQLVELRIRMEGASVKGSDVTAALFEDSEGGDVKTTEYILQQIIFVVPSGSSGGLENQRRREAEAFRSRFPGCDGSVAMAKQLKGVVVKNLGRRTTEELNGPDGKEIKATPAGKTTRPTKTDSGIELVAVCKTRTLETNAAAVAETENKLMFEQNKELGKEYMAELRKKAVIEYR</sequence>
<dbReference type="Pfam" id="PF09312">
    <property type="entry name" value="SurA_N"/>
    <property type="match status" value="1"/>
</dbReference>
<feature type="signal peptide" evidence="4">
    <location>
        <begin position="1"/>
        <end position="35"/>
    </location>
</feature>
<accession>A0A1G6DGU0</accession>
<dbReference type="InterPro" id="IPR027304">
    <property type="entry name" value="Trigger_fact/SurA_dom_sf"/>
</dbReference>
<evidence type="ECO:0000313" key="6">
    <source>
        <dbReference type="EMBL" id="SDB44329.1"/>
    </source>
</evidence>
<reference evidence="6 7" key="1">
    <citation type="submission" date="2016-10" db="EMBL/GenBank/DDBJ databases">
        <authorList>
            <person name="de Groot N.N."/>
        </authorList>
    </citation>
    <scope>NUCLEOTIDE SEQUENCE [LARGE SCALE GENOMIC DNA]</scope>
    <source>
        <strain evidence="6 7">ATCC 35022</strain>
    </source>
</reference>
<gene>
    <name evidence="6" type="ORF">SAMN02982931_03373</name>
</gene>
<dbReference type="EMBL" id="FMXQ01000007">
    <property type="protein sequence ID" value="SDB44329.1"/>
    <property type="molecule type" value="Genomic_DNA"/>
</dbReference>
<dbReference type="PANTHER" id="PTHR47637:SF1">
    <property type="entry name" value="CHAPERONE SURA"/>
    <property type="match status" value="1"/>
</dbReference>
<name>A0A1G6DGU0_9HYPH</name>
<evidence type="ECO:0000259" key="5">
    <source>
        <dbReference type="Pfam" id="PF09312"/>
    </source>
</evidence>
<dbReference type="InterPro" id="IPR050280">
    <property type="entry name" value="OMP_Chaperone_SurA"/>
</dbReference>
<dbReference type="OrthoDB" id="9791746at2"/>
<dbReference type="PANTHER" id="PTHR47637">
    <property type="entry name" value="CHAPERONE SURA"/>
    <property type="match status" value="1"/>
</dbReference>
<dbReference type="Proteomes" id="UP000199071">
    <property type="component" value="Unassembled WGS sequence"/>
</dbReference>
<feature type="domain" description="SurA N-terminal" evidence="5">
    <location>
        <begin position="69"/>
        <end position="141"/>
    </location>
</feature>
<dbReference type="Gene3D" id="1.10.4030.10">
    <property type="entry name" value="Porin chaperone SurA, peptide-binding domain"/>
    <property type="match status" value="1"/>
</dbReference>
<evidence type="ECO:0000313" key="7">
    <source>
        <dbReference type="Proteomes" id="UP000199071"/>
    </source>
</evidence>
<keyword evidence="6" id="KW-0413">Isomerase</keyword>